<proteinExistence type="predicted"/>
<dbReference type="EMBL" id="FWXV01000018">
    <property type="protein sequence ID" value="SMD26931.1"/>
    <property type="molecule type" value="Genomic_DNA"/>
</dbReference>
<organism evidence="1 2">
    <name type="scientific">Kibdelosporangium aridum</name>
    <dbReference type="NCBI Taxonomy" id="2030"/>
    <lineage>
        <taxon>Bacteria</taxon>
        <taxon>Bacillati</taxon>
        <taxon>Actinomycetota</taxon>
        <taxon>Actinomycetes</taxon>
        <taxon>Pseudonocardiales</taxon>
        <taxon>Pseudonocardiaceae</taxon>
        <taxon>Kibdelosporangium</taxon>
    </lineage>
</organism>
<dbReference type="AlphaFoldDB" id="A0A1W2FYG2"/>
<gene>
    <name evidence="1" type="ORF">SAMN05661093_10518</name>
</gene>
<sequence length="843" mass="93023">MQQFSDLVLFPHCDMHMLLSGPIKLKPRVYVRTEPAPGQYLLTLVNNPMFEFFAPNNLVGQRRNGLPRIDLDGAITATKVGVYLFQVQVADKSIVGRLQVHSEMLNWWFGNDSITTALDPKIAHAQPSIYARFKANEGVDEVGDITGHGYVTLSSRDPGKVVVADEGRVRGLVETVDLMEATSIDGKLPGAPDKDKSLTVFVVDYAKPRAVDVVRRNDLSNVDDMQNVIFLPEGFHEADKQRFERTVDVVVDEMFNTRRHEPYGRLKARFNVFRSYAASIQTALTPGFRVTDNTMITGVTGLPIPFNGKIAGGDPPNTYTMDQLVKRVGLPIPGDTRDKQAFLNLWSSQSLDDFTPANVSDRLFLAWRAHSSTGILAARDTFFGFQLGRRWAERYSDTDGVEPPGADDPSDPKLKPFVKRVYSFYDTVATRFVTLDPRRHPPERYAGSSAENPHTSLMDYVRNLRHATTAIGNVWVPEDKFKRSRGLITVVAFDPFHGGTNINVQTIAAQTTGSDKSIRYEYTTDPDLDPAVMHRAIPGTSIIDFTQVADTVAHEFGHSFNLGDEYEEAGKTNDDPDAARAEDLASDNLARLGKIRANPTERLFDPRLVKWIDLPRIAHSARLVKASAADGSAIKVFIKPSSAAEWDMLKTAGVRANLLRFAPTSEGVQLPLTKGDPTTYAADLSIVHVDRGSGAVTLKGAGLPPPAAYPAFGTGSLLFVPVRHNNREVSIVRPEVLDLLYGEQKPLNAVDNNTVANTGPDTPRPIPGLPSRLRRRGLIGVYEGGGRYPGGNFRPAGVCKMRDQTAAGESGEFCHVCKWLIVNRVHPGWHAWLEQWHYPGGQP</sequence>
<dbReference type="Gene3D" id="3.40.390.10">
    <property type="entry name" value="Collagenase (Catalytic Domain)"/>
    <property type="match status" value="2"/>
</dbReference>
<keyword evidence="2" id="KW-1185">Reference proteome</keyword>
<name>A0A1W2FYG2_KIBAR</name>
<dbReference type="InterPro" id="IPR024079">
    <property type="entry name" value="MetalloPept_cat_dom_sf"/>
</dbReference>
<protein>
    <submittedName>
        <fullName evidence="1">IgA Peptidase M64</fullName>
    </submittedName>
</protein>
<accession>A0A1W2FYG2</accession>
<dbReference type="Proteomes" id="UP000192674">
    <property type="component" value="Unassembled WGS sequence"/>
</dbReference>
<dbReference type="OrthoDB" id="3655355at2"/>
<evidence type="ECO:0000313" key="1">
    <source>
        <dbReference type="EMBL" id="SMD26931.1"/>
    </source>
</evidence>
<reference evidence="1 2" key="1">
    <citation type="submission" date="2017-04" db="EMBL/GenBank/DDBJ databases">
        <authorList>
            <person name="Afonso C.L."/>
            <person name="Miller P.J."/>
            <person name="Scott M.A."/>
            <person name="Spackman E."/>
            <person name="Goraichik I."/>
            <person name="Dimitrov K.M."/>
            <person name="Suarez D.L."/>
            <person name="Swayne D.E."/>
        </authorList>
    </citation>
    <scope>NUCLEOTIDE SEQUENCE [LARGE SCALE GENOMIC DNA]</scope>
    <source>
        <strain evidence="1 2">DSM 43828</strain>
    </source>
</reference>
<evidence type="ECO:0000313" key="2">
    <source>
        <dbReference type="Proteomes" id="UP000192674"/>
    </source>
</evidence>
<dbReference type="RefSeq" id="WP_160097341.1">
    <property type="nucleotide sequence ID" value="NZ_FWXV01000018.1"/>
</dbReference>
<dbReference type="GO" id="GO:0008237">
    <property type="term" value="F:metallopeptidase activity"/>
    <property type="evidence" value="ECO:0007669"/>
    <property type="project" value="InterPro"/>
</dbReference>